<evidence type="ECO:0000256" key="1">
    <source>
        <dbReference type="SAM" id="Phobius"/>
    </source>
</evidence>
<keyword evidence="1" id="KW-1133">Transmembrane helix</keyword>
<organism evidence="2 3">
    <name type="scientific">Mucilaginibacter gossypii</name>
    <dbReference type="NCBI Taxonomy" id="551996"/>
    <lineage>
        <taxon>Bacteria</taxon>
        <taxon>Pseudomonadati</taxon>
        <taxon>Bacteroidota</taxon>
        <taxon>Sphingobacteriia</taxon>
        <taxon>Sphingobacteriales</taxon>
        <taxon>Sphingobacteriaceae</taxon>
        <taxon>Mucilaginibacter</taxon>
    </lineage>
</organism>
<dbReference type="RefSeq" id="WP_091166835.1">
    <property type="nucleotide sequence ID" value="NZ_FNCG01000004.1"/>
</dbReference>
<keyword evidence="1" id="KW-0472">Membrane</keyword>
<dbReference type="STRING" id="551996.SAMN05192573_104517"/>
<proteinExistence type="predicted"/>
<evidence type="ECO:0000313" key="3">
    <source>
        <dbReference type="Proteomes" id="UP000199705"/>
    </source>
</evidence>
<reference evidence="3" key="1">
    <citation type="submission" date="2016-10" db="EMBL/GenBank/DDBJ databases">
        <authorList>
            <person name="Varghese N."/>
            <person name="Submissions S."/>
        </authorList>
    </citation>
    <scope>NUCLEOTIDE SEQUENCE [LARGE SCALE GENOMIC DNA]</scope>
    <source>
        <strain evidence="3">Gh-67</strain>
    </source>
</reference>
<sequence length="125" mass="14495">MGLIKPYIRSIKVVFGILLLIGLTIYAVRREIPLKRNIQGFVKENFPVYKNYEYIDVQQLGHLDLKSQIQFGIIISPQELDRLSSSDTRVFVHKFRLNDTLYKLNLCVNSKDSVIAMGKPLKVLW</sequence>
<name>A0A1G7WQX7_9SPHI</name>
<protein>
    <submittedName>
        <fullName evidence="2">Uncharacterized protein</fullName>
    </submittedName>
</protein>
<evidence type="ECO:0000313" key="2">
    <source>
        <dbReference type="EMBL" id="SDG74309.1"/>
    </source>
</evidence>
<dbReference type="EMBL" id="FNCG01000004">
    <property type="protein sequence ID" value="SDG74309.1"/>
    <property type="molecule type" value="Genomic_DNA"/>
</dbReference>
<gene>
    <name evidence="2" type="ORF">SAMN05192573_104517</name>
</gene>
<dbReference type="AlphaFoldDB" id="A0A1G7WQX7"/>
<accession>A0A1G7WQX7</accession>
<keyword evidence="1" id="KW-0812">Transmembrane</keyword>
<keyword evidence="3" id="KW-1185">Reference proteome</keyword>
<dbReference type="Proteomes" id="UP000199705">
    <property type="component" value="Unassembled WGS sequence"/>
</dbReference>
<feature type="transmembrane region" description="Helical" evidence="1">
    <location>
        <begin position="6"/>
        <end position="28"/>
    </location>
</feature>